<protein>
    <submittedName>
        <fullName evidence="1">Uncharacterized protein</fullName>
    </submittedName>
</protein>
<organism evidence="1 2">
    <name type="scientific">Mucilaginibacter panaciglaebae</name>
    <dbReference type="NCBI Taxonomy" id="502331"/>
    <lineage>
        <taxon>Bacteria</taxon>
        <taxon>Pseudomonadati</taxon>
        <taxon>Bacteroidota</taxon>
        <taxon>Sphingobacteriia</taxon>
        <taxon>Sphingobacteriales</taxon>
        <taxon>Sphingobacteriaceae</taxon>
        <taxon>Mucilaginibacter</taxon>
    </lineage>
</organism>
<dbReference type="Proteomes" id="UP001500841">
    <property type="component" value="Unassembled WGS sequence"/>
</dbReference>
<dbReference type="EMBL" id="BAABCV010000005">
    <property type="protein sequence ID" value="GAA4094157.1"/>
    <property type="molecule type" value="Genomic_DNA"/>
</dbReference>
<name>A0ABP7WQ37_9SPHI</name>
<gene>
    <name evidence="1" type="ORF">GCM10022392_15970</name>
</gene>
<sequence>MLILKQLRAIGLSFIVLMFFYTLSYAQTINQQGLNKKNGVTVTQKASNVELTWPVGGSEHGRVVLDLTKGSPLFKSIQITSAGKYKEVAADLDPQFILTIGKRDLISQNGWNIFFDRVPQKPFKSYNVNFDKGNASVKSDGSRTVVSIDGISSHNFSGHLELTFYNGSPLFNIAAVMATQVDSTAILYDAGLTSPNPKWSKISWSATNNEFTGTASKATDTARNVEVKYRTIIGETGKGSLAVFPAPHQYFYPLDEAFNLKFTWYGNNYRKMLPGYGIGIRQDLYGDHRYVPWFNAPPGTKQRLNFFCMIGGGAGKVLLEQIKLFTHGDKFIPLPGYKTMASHFHNEYTTQVLLKNKPVEAEPEYVRVFKELGVNIVHLAEFHGTGHPKGPDERRLTELNTLFKECEKESGKNFMLLPGEEPNEFFGGHWLDFFPKPVYWVMSRKEGVPFVADDSRYGKVYHISNKDEMLKLLEIENGLAWTAHARTKGSTGFPDAYKNEAFYKSDHFNGAAWKNIPADLSTERMGKRVFDLMDDMSNWGLKKKVLAESDIFSITRENEMYAHVNINYLKLNTLPDFKNGWQPILDVLKSGRFFATTGEVLIPDFKVNGAEAGSTIKVTPATRSTMDFTVKWTFPLNFAEIVSGDGRGVYRQRINLKSTTAFGTQTFHIPINLKNKTWVRLEVWDAAVNGAFTQTVWVN</sequence>
<accession>A0ABP7WQ37</accession>
<reference evidence="2" key="1">
    <citation type="journal article" date="2019" name="Int. J. Syst. Evol. Microbiol.">
        <title>The Global Catalogue of Microorganisms (GCM) 10K type strain sequencing project: providing services to taxonomists for standard genome sequencing and annotation.</title>
        <authorList>
            <consortium name="The Broad Institute Genomics Platform"/>
            <consortium name="The Broad Institute Genome Sequencing Center for Infectious Disease"/>
            <person name="Wu L."/>
            <person name="Ma J."/>
        </authorList>
    </citation>
    <scope>NUCLEOTIDE SEQUENCE [LARGE SCALE GENOMIC DNA]</scope>
    <source>
        <strain evidence="2">JCM 17085</strain>
    </source>
</reference>
<evidence type="ECO:0000313" key="1">
    <source>
        <dbReference type="EMBL" id="GAA4094157.1"/>
    </source>
</evidence>
<dbReference type="RefSeq" id="WP_345102700.1">
    <property type="nucleotide sequence ID" value="NZ_BAABCV010000005.1"/>
</dbReference>
<keyword evidence="2" id="KW-1185">Reference proteome</keyword>
<comment type="caution">
    <text evidence="1">The sequence shown here is derived from an EMBL/GenBank/DDBJ whole genome shotgun (WGS) entry which is preliminary data.</text>
</comment>
<proteinExistence type="predicted"/>
<evidence type="ECO:0000313" key="2">
    <source>
        <dbReference type="Proteomes" id="UP001500841"/>
    </source>
</evidence>